<keyword evidence="5" id="KW-1185">Reference proteome</keyword>
<evidence type="ECO:0000259" key="3">
    <source>
        <dbReference type="Pfam" id="PF13505"/>
    </source>
</evidence>
<proteinExistence type="predicted"/>
<evidence type="ECO:0000313" key="4">
    <source>
        <dbReference type="EMBL" id="TDP57523.1"/>
    </source>
</evidence>
<gene>
    <name evidence="4" type="ORF">BC748_2734</name>
</gene>
<feature type="signal peptide" evidence="2">
    <location>
        <begin position="1"/>
        <end position="19"/>
    </location>
</feature>
<evidence type="ECO:0000256" key="2">
    <source>
        <dbReference type="SAM" id="SignalP"/>
    </source>
</evidence>
<feature type="chain" id="PRO_5020181050" evidence="2">
    <location>
        <begin position="20"/>
        <end position="207"/>
    </location>
</feature>
<feature type="domain" description="Outer membrane protein beta-barrel" evidence="3">
    <location>
        <begin position="10"/>
        <end position="207"/>
    </location>
</feature>
<protein>
    <submittedName>
        <fullName evidence="4">Outer membrane protein with beta-barrel domain</fullName>
    </submittedName>
</protein>
<dbReference type="AlphaFoldDB" id="A0A4R6Q7C7"/>
<reference evidence="4 5" key="1">
    <citation type="submission" date="2019-03" db="EMBL/GenBank/DDBJ databases">
        <title>Genomic Encyclopedia of Archaeal and Bacterial Type Strains, Phase II (KMG-II): from individual species to whole genera.</title>
        <authorList>
            <person name="Goeker M."/>
        </authorList>
    </citation>
    <scope>NUCLEOTIDE SEQUENCE [LARGE SCALE GENOMIC DNA]</scope>
    <source>
        <strain evidence="4 5">DSM 25687</strain>
    </source>
</reference>
<dbReference type="OrthoDB" id="1345369at2"/>
<evidence type="ECO:0000313" key="5">
    <source>
        <dbReference type="Proteomes" id="UP000295260"/>
    </source>
</evidence>
<sequence length="207" mass="22871">MKKVQFTLLFLLFALSVSAQEATTKKAELGFNMNGKIGFGKLIQNGMVDLNGSVNSGDILFFYRLPSGTTLSTGVGLLDFNANGVTSGESYALKQSYLRIPINLNYSMFILENQLDSKLSAYGGIGVYANTLLKEEIQTIDETFKNKNQGWNAGLGFNVGLRFGVAKNMNFGLGFESQSDITKMKKNGVERKLEEINTVNFSFEFKF</sequence>
<name>A0A4R6Q7C7_9FLAO</name>
<keyword evidence="1 2" id="KW-0732">Signal</keyword>
<comment type="caution">
    <text evidence="4">The sequence shown here is derived from an EMBL/GenBank/DDBJ whole genome shotgun (WGS) entry which is preliminary data.</text>
</comment>
<dbReference type="Proteomes" id="UP000295260">
    <property type="component" value="Unassembled WGS sequence"/>
</dbReference>
<dbReference type="Pfam" id="PF13505">
    <property type="entry name" value="OMP_b-brl"/>
    <property type="match status" value="1"/>
</dbReference>
<evidence type="ECO:0000256" key="1">
    <source>
        <dbReference type="ARBA" id="ARBA00022729"/>
    </source>
</evidence>
<dbReference type="RefSeq" id="WP_133533926.1">
    <property type="nucleotide sequence ID" value="NZ_SNXR01000018.1"/>
</dbReference>
<dbReference type="EMBL" id="SNXR01000018">
    <property type="protein sequence ID" value="TDP57523.1"/>
    <property type="molecule type" value="Genomic_DNA"/>
</dbReference>
<accession>A0A4R6Q7C7</accession>
<organism evidence="4 5">
    <name type="scientific">Flavobacterium dankookense</name>
    <dbReference type="NCBI Taxonomy" id="706186"/>
    <lineage>
        <taxon>Bacteria</taxon>
        <taxon>Pseudomonadati</taxon>
        <taxon>Bacteroidota</taxon>
        <taxon>Flavobacteriia</taxon>
        <taxon>Flavobacteriales</taxon>
        <taxon>Flavobacteriaceae</taxon>
        <taxon>Flavobacterium</taxon>
    </lineage>
</organism>
<dbReference type="InterPro" id="IPR027385">
    <property type="entry name" value="Beta-barrel_OMP"/>
</dbReference>